<evidence type="ECO:0000313" key="2">
    <source>
        <dbReference type="Proteomes" id="UP000027821"/>
    </source>
</evidence>
<dbReference type="PROSITE" id="PS51257">
    <property type="entry name" value="PROKAR_LIPOPROTEIN"/>
    <property type="match status" value="1"/>
</dbReference>
<evidence type="ECO:0000313" key="1">
    <source>
        <dbReference type="EMBL" id="KEO72419.1"/>
    </source>
</evidence>
<organism evidence="1 2">
    <name type="scientific">Anditalea andensis</name>
    <dbReference type="NCBI Taxonomy" id="1048983"/>
    <lineage>
        <taxon>Bacteria</taxon>
        <taxon>Pseudomonadati</taxon>
        <taxon>Bacteroidota</taxon>
        <taxon>Cytophagia</taxon>
        <taxon>Cytophagales</taxon>
        <taxon>Cytophagaceae</taxon>
        <taxon>Anditalea</taxon>
    </lineage>
</organism>
<comment type="caution">
    <text evidence="1">The sequence shown here is derived from an EMBL/GenBank/DDBJ whole genome shotgun (WGS) entry which is preliminary data.</text>
</comment>
<dbReference type="STRING" id="1048983.EL17_16885"/>
<keyword evidence="2" id="KW-1185">Reference proteome</keyword>
<accession>A0A074KU26</accession>
<sequence>MKHIKYIYILLLFIGVTSMISGCKEYFDLNENPNFVQAPPLNSLLSTVTHKTGIFSRNMANIVNNYSQYIASPVESSALDTYEITDQTSQWDSVYRAMSDIYDMQVLARSVNSTEHLGVANVLMAYNLGLITDIFGAAPYSQAFGGSVLNPVYDGEEALYNECLNLLNEAIDLLNQDNSAVVLGVNQDLIHGGNRLAWLKTANAIKARFLNKVSKKSIYDPNAVLSALDNAYTSNADDAGMGVFQGNNPWAQVAISNANALLGGWLSDNFVNHLNGTTYGVFDPRIEQITDRTIHGVFKGTRNGQGNLGPAANTVRDESYISVNSPWTSEESPLWIVTYAETKFIEAEAAFRTNDIPRAYQAYLDGIAANMNKLQVPQAAAQEYINNPVVSVGANALTLNLIFKEKYVTTYLNAEAWNDVRRHDYQYENFRMPMNAQLDTFIRRMAYPVGEISKNGTNVPAEVPLSTNLWWDRP</sequence>
<dbReference type="RefSeq" id="WP_035076929.1">
    <property type="nucleotide sequence ID" value="NZ_JMIH01000024.1"/>
</dbReference>
<dbReference type="Gene3D" id="1.25.40.390">
    <property type="match status" value="1"/>
</dbReference>
<dbReference type="SUPFAM" id="SSF48452">
    <property type="entry name" value="TPR-like"/>
    <property type="match status" value="1"/>
</dbReference>
<dbReference type="Proteomes" id="UP000027821">
    <property type="component" value="Unassembled WGS sequence"/>
</dbReference>
<dbReference type="InterPro" id="IPR011990">
    <property type="entry name" value="TPR-like_helical_dom_sf"/>
</dbReference>
<protein>
    <recommendedName>
        <fullName evidence="3">SusD/RagB family nutrient-binding outer membrane lipoprotein</fullName>
    </recommendedName>
</protein>
<name>A0A074KU26_9BACT</name>
<dbReference type="eggNOG" id="COG0521">
    <property type="taxonomic scope" value="Bacteria"/>
</dbReference>
<reference evidence="1 2" key="1">
    <citation type="submission" date="2014-04" db="EMBL/GenBank/DDBJ databases">
        <title>Characterization and application of a salt tolerant electro-active bacterium.</title>
        <authorList>
            <person name="Yang L."/>
            <person name="Wei S."/>
            <person name="Tay Q.X.M."/>
        </authorList>
    </citation>
    <scope>NUCLEOTIDE SEQUENCE [LARGE SCALE GENOMIC DNA]</scope>
    <source>
        <strain evidence="1 2">LY1</strain>
    </source>
</reference>
<dbReference type="InterPro" id="IPR041662">
    <property type="entry name" value="SusD-like_2"/>
</dbReference>
<evidence type="ECO:0008006" key="3">
    <source>
        <dbReference type="Google" id="ProtNLM"/>
    </source>
</evidence>
<dbReference type="Pfam" id="PF12771">
    <property type="entry name" value="SusD-like_2"/>
    <property type="match status" value="1"/>
</dbReference>
<proteinExistence type="predicted"/>
<dbReference type="EMBL" id="JMIH01000024">
    <property type="protein sequence ID" value="KEO72419.1"/>
    <property type="molecule type" value="Genomic_DNA"/>
</dbReference>
<dbReference type="OrthoDB" id="622163at2"/>
<dbReference type="AlphaFoldDB" id="A0A074KU26"/>
<gene>
    <name evidence="1" type="ORF">EL17_16885</name>
</gene>